<evidence type="ECO:0000256" key="6">
    <source>
        <dbReference type="SAM" id="MobiDB-lite"/>
    </source>
</evidence>
<feature type="compositionally biased region" description="Polar residues" evidence="6">
    <location>
        <begin position="41"/>
        <end position="50"/>
    </location>
</feature>
<protein>
    <recommendedName>
        <fullName evidence="11">Zinc transporter ZIP10</fullName>
    </recommendedName>
</protein>
<evidence type="ECO:0000313" key="10">
    <source>
        <dbReference type="Proteomes" id="UP001374579"/>
    </source>
</evidence>
<feature type="compositionally biased region" description="Low complexity" evidence="6">
    <location>
        <begin position="301"/>
        <end position="317"/>
    </location>
</feature>
<comment type="subcellular location">
    <subcellularLocation>
        <location evidence="1">Membrane</location>
        <topology evidence="1">Multi-pass membrane protein</topology>
    </subcellularLocation>
</comment>
<dbReference type="PANTHER" id="PTHR12191:SF37">
    <property type="entry name" value="ZINC TRANSPORTER FOI"/>
    <property type="match status" value="1"/>
</dbReference>
<feature type="transmembrane region" description="Helical" evidence="7">
    <location>
        <begin position="478"/>
        <end position="502"/>
    </location>
</feature>
<dbReference type="PANTHER" id="PTHR12191">
    <property type="entry name" value="SOLUTE CARRIER FAMILY 39"/>
    <property type="match status" value="1"/>
</dbReference>
<evidence type="ECO:0000256" key="5">
    <source>
        <dbReference type="ARBA" id="ARBA00023136"/>
    </source>
</evidence>
<dbReference type="InterPro" id="IPR003689">
    <property type="entry name" value="ZIP"/>
</dbReference>
<gene>
    <name evidence="9" type="ORF">V1264_008168</name>
</gene>
<evidence type="ECO:0000256" key="8">
    <source>
        <dbReference type="SAM" id="SignalP"/>
    </source>
</evidence>
<evidence type="ECO:0000313" key="9">
    <source>
        <dbReference type="EMBL" id="KAK7092425.1"/>
    </source>
</evidence>
<feature type="region of interest" description="Disordered" evidence="6">
    <location>
        <begin position="29"/>
        <end position="52"/>
    </location>
</feature>
<dbReference type="Pfam" id="PF02535">
    <property type="entry name" value="Zip"/>
    <property type="match status" value="1"/>
</dbReference>
<evidence type="ECO:0000256" key="2">
    <source>
        <dbReference type="ARBA" id="ARBA00006939"/>
    </source>
</evidence>
<evidence type="ECO:0000256" key="1">
    <source>
        <dbReference type="ARBA" id="ARBA00004141"/>
    </source>
</evidence>
<comment type="similarity">
    <text evidence="2">Belongs to the ZIP transporter (TC 2.A.5) family.</text>
</comment>
<dbReference type="EMBL" id="JBAMIC010000021">
    <property type="protein sequence ID" value="KAK7092425.1"/>
    <property type="molecule type" value="Genomic_DNA"/>
</dbReference>
<keyword evidence="3 7" id="KW-0812">Transmembrane</keyword>
<sequence length="783" mass="84362">MEVVKNMCSCLVFVLVLCSIAHSEESTNSIAGTGGVPATRPLNSTDTQAPNPHIHVHQDVNVTSSNQNITQDESAYFVSAFFKKYGNSNELTIDGFARLLCSLGLVPSLTETTEQADDTFRSGGHESLDCKKVTFNEVEAIFDEEAARAVAHDHGEEDHHDHVDGHSDHDHQPNRNGGGGGSKPGSSAAQGGDAHHYDDHGSNHSDHDHDHHHGDAGQGHKDHDHSQHHHGEEGQGHEDHDHSQHHHGEEEDHNEVDSDSDTKNSNAVHSSHNKTGGDSPTSSQALAASSPNRRTRKQAAQGGRSSSSSGPQNIQSQTLHVHQHHSLCTSPSKILEHFHIPPKNLTASDFLSLCPALLFEIDSKVCQKTPHAHHLDDEVAVIAASFSSIPGKVWGFSVAAVMVISLAGLLGVAVIPIMQKVLYNHLLQFLVAVAVGALSGDALLHLLPHAIAKNLQHDEGSHDDHGHSSHDDKEHLEAVWKGLTALLCIFFFFLIERVLTIVTEKKRRKKAMDRLKKKRCERLCNKENTGGVGAKLAAHEEGDYANCDQMVMVVHPNKALKGYADATHEVLLHQCDERQSQTDPPLDTDVDETVAALGHSHTHGHGHGHGHGHTHCDTVPGSVAAVAWMVILGDGIHNFSDGLAIGAAFANGVTGGISTSVAVLCHELPHEIGDFAVLLRAGMSVKQAVVYNCVSSILCFMGMLVGVAIGNIHNASLWVFAGVAGMFLYISMVDMLPEMTAVDTKKGENQYLHLLLQVCGMLIGSGIMLVIAVYEHDLQRSLG</sequence>
<dbReference type="GO" id="GO:0005385">
    <property type="term" value="F:zinc ion transmembrane transporter activity"/>
    <property type="evidence" value="ECO:0007669"/>
    <property type="project" value="TreeGrafter"/>
</dbReference>
<accession>A0AAN9ATV2</accession>
<keyword evidence="4 7" id="KW-1133">Transmembrane helix</keyword>
<feature type="transmembrane region" description="Helical" evidence="7">
    <location>
        <begin position="427"/>
        <end position="447"/>
    </location>
</feature>
<feature type="signal peptide" evidence="8">
    <location>
        <begin position="1"/>
        <end position="23"/>
    </location>
</feature>
<feature type="compositionally biased region" description="Basic and acidic residues" evidence="6">
    <location>
        <begin position="193"/>
        <end position="250"/>
    </location>
</feature>
<dbReference type="GO" id="GO:0005886">
    <property type="term" value="C:plasma membrane"/>
    <property type="evidence" value="ECO:0007669"/>
    <property type="project" value="TreeGrafter"/>
</dbReference>
<feature type="transmembrane region" description="Helical" evidence="7">
    <location>
        <begin position="754"/>
        <end position="774"/>
    </location>
</feature>
<dbReference type="GO" id="GO:0140410">
    <property type="term" value="F:monoatomic cation:bicarbonate symporter activity"/>
    <property type="evidence" value="ECO:0007669"/>
    <property type="project" value="TreeGrafter"/>
</dbReference>
<feature type="transmembrane region" description="Helical" evidence="7">
    <location>
        <begin position="715"/>
        <end position="733"/>
    </location>
</feature>
<dbReference type="Proteomes" id="UP001374579">
    <property type="component" value="Unassembled WGS sequence"/>
</dbReference>
<feature type="transmembrane region" description="Helical" evidence="7">
    <location>
        <begin position="689"/>
        <end position="709"/>
    </location>
</feature>
<feature type="region of interest" description="Disordered" evidence="6">
    <location>
        <begin position="150"/>
        <end position="325"/>
    </location>
</feature>
<feature type="compositionally biased region" description="Basic and acidic residues" evidence="6">
    <location>
        <begin position="150"/>
        <end position="173"/>
    </location>
</feature>
<keyword evidence="5 7" id="KW-0472">Membrane</keyword>
<name>A0AAN9ATV2_9CAEN</name>
<comment type="caution">
    <text evidence="9">The sequence shown here is derived from an EMBL/GenBank/DDBJ whole genome shotgun (WGS) entry which is preliminary data.</text>
</comment>
<feature type="compositionally biased region" description="Polar residues" evidence="6">
    <location>
        <begin position="263"/>
        <end position="292"/>
    </location>
</feature>
<evidence type="ECO:0000256" key="7">
    <source>
        <dbReference type="SAM" id="Phobius"/>
    </source>
</evidence>
<proteinExistence type="inferred from homology"/>
<evidence type="ECO:0008006" key="11">
    <source>
        <dbReference type="Google" id="ProtNLM"/>
    </source>
</evidence>
<dbReference type="GO" id="GO:0071578">
    <property type="term" value="P:zinc ion import across plasma membrane"/>
    <property type="evidence" value="ECO:0007669"/>
    <property type="project" value="TreeGrafter"/>
</dbReference>
<keyword evidence="10" id="KW-1185">Reference proteome</keyword>
<keyword evidence="8" id="KW-0732">Signal</keyword>
<dbReference type="GO" id="GO:0030003">
    <property type="term" value="P:intracellular monoatomic cation homeostasis"/>
    <property type="evidence" value="ECO:0007669"/>
    <property type="project" value="TreeGrafter"/>
</dbReference>
<feature type="chain" id="PRO_5042997829" description="Zinc transporter ZIP10" evidence="8">
    <location>
        <begin position="24"/>
        <end position="783"/>
    </location>
</feature>
<evidence type="ECO:0000256" key="3">
    <source>
        <dbReference type="ARBA" id="ARBA00022692"/>
    </source>
</evidence>
<evidence type="ECO:0000256" key="4">
    <source>
        <dbReference type="ARBA" id="ARBA00022989"/>
    </source>
</evidence>
<feature type="transmembrane region" description="Helical" evidence="7">
    <location>
        <begin position="393"/>
        <end position="415"/>
    </location>
</feature>
<reference evidence="9 10" key="1">
    <citation type="submission" date="2024-02" db="EMBL/GenBank/DDBJ databases">
        <title>Chromosome-scale genome assembly of the rough periwinkle Littorina saxatilis.</title>
        <authorList>
            <person name="De Jode A."/>
            <person name="Faria R."/>
            <person name="Formenti G."/>
            <person name="Sims Y."/>
            <person name="Smith T.P."/>
            <person name="Tracey A."/>
            <person name="Wood J.M.D."/>
            <person name="Zagrodzka Z.B."/>
            <person name="Johannesson K."/>
            <person name="Butlin R.K."/>
            <person name="Leder E.H."/>
        </authorList>
    </citation>
    <scope>NUCLEOTIDE SEQUENCE [LARGE SCALE GENOMIC DNA]</scope>
    <source>
        <strain evidence="9">Snail1</strain>
        <tissue evidence="9">Muscle</tissue>
    </source>
</reference>
<dbReference type="AlphaFoldDB" id="A0AAN9ATV2"/>
<dbReference type="InterPro" id="IPR050799">
    <property type="entry name" value="ZIP_Transporter"/>
</dbReference>
<organism evidence="9 10">
    <name type="scientific">Littorina saxatilis</name>
    <dbReference type="NCBI Taxonomy" id="31220"/>
    <lineage>
        <taxon>Eukaryota</taxon>
        <taxon>Metazoa</taxon>
        <taxon>Spiralia</taxon>
        <taxon>Lophotrochozoa</taxon>
        <taxon>Mollusca</taxon>
        <taxon>Gastropoda</taxon>
        <taxon>Caenogastropoda</taxon>
        <taxon>Littorinimorpha</taxon>
        <taxon>Littorinoidea</taxon>
        <taxon>Littorinidae</taxon>
        <taxon>Littorina</taxon>
    </lineage>
</organism>